<keyword evidence="2" id="KW-1185">Reference proteome</keyword>
<dbReference type="EMBL" id="QGDH01000013">
    <property type="protein sequence ID" value="RAR15292.1"/>
    <property type="molecule type" value="Genomic_DNA"/>
</dbReference>
<evidence type="ECO:0000313" key="2">
    <source>
        <dbReference type="Proteomes" id="UP000249619"/>
    </source>
</evidence>
<sequence>MSTGWKLPVRSRTVRPLHSTPLSARAPVQMSTRMGLSGTVAGDLATCMQNSADDADLCEAKFRQSERDYTTENMQLKNKNMCMRSRIKNLGANIQQRSVKTEGASKATARQTNNVDKRAQRLEFHLNKKASEPLRVVKEEKQQDFEM</sequence>
<protein>
    <submittedName>
        <fullName evidence="1">Uncharacterized protein</fullName>
    </submittedName>
</protein>
<proteinExistence type="predicted"/>
<organism evidence="1 2">
    <name type="scientific">Stemphylium lycopersici</name>
    <name type="common">Tomato gray leaf spot disease fungus</name>
    <name type="synonym">Thyrospora lycopersici</name>
    <dbReference type="NCBI Taxonomy" id="183478"/>
    <lineage>
        <taxon>Eukaryota</taxon>
        <taxon>Fungi</taxon>
        <taxon>Dikarya</taxon>
        <taxon>Ascomycota</taxon>
        <taxon>Pezizomycotina</taxon>
        <taxon>Dothideomycetes</taxon>
        <taxon>Pleosporomycetidae</taxon>
        <taxon>Pleosporales</taxon>
        <taxon>Pleosporineae</taxon>
        <taxon>Pleosporaceae</taxon>
        <taxon>Stemphylium</taxon>
    </lineage>
</organism>
<evidence type="ECO:0000313" key="1">
    <source>
        <dbReference type="EMBL" id="RAR15292.1"/>
    </source>
</evidence>
<comment type="caution">
    <text evidence="1">The sequence shown here is derived from an EMBL/GenBank/DDBJ whole genome shotgun (WGS) entry which is preliminary data.</text>
</comment>
<dbReference type="Proteomes" id="UP000249619">
    <property type="component" value="Unassembled WGS sequence"/>
</dbReference>
<accession>A0A364NDE9</accession>
<reference evidence="2" key="1">
    <citation type="submission" date="2018-05" db="EMBL/GenBank/DDBJ databases">
        <title>Draft genome sequence of Stemphylium lycopersici strain CIDEFI 213.</title>
        <authorList>
            <person name="Medina R."/>
            <person name="Franco M.E.E."/>
            <person name="Lucentini C.G."/>
            <person name="Saparrat M.C.N."/>
            <person name="Balatti P.A."/>
        </authorList>
    </citation>
    <scope>NUCLEOTIDE SEQUENCE [LARGE SCALE GENOMIC DNA]</scope>
    <source>
        <strain evidence="2">CIDEFI 213</strain>
    </source>
</reference>
<name>A0A364NDE9_STELY</name>
<dbReference type="AlphaFoldDB" id="A0A364NDE9"/>
<gene>
    <name evidence="1" type="ORF">DDE83_001326</name>
</gene>